<accession>A0ABC8S215</accession>
<sequence length="126" mass="14267">MEGHGQLVKSRIVKIESEETWDFCITQARNQGCPVVVHFTAAWCIPSVAMESFFDELSLSYQDIQFLTVDVDEVKEVASKMEIKAMPTFSLMREGTQVDKLIGANPDEIKKRIDGFIHSIRSKNIS</sequence>
<keyword evidence="3" id="KW-1185">Reference proteome</keyword>
<dbReference type="Gene3D" id="3.40.30.10">
    <property type="entry name" value="Glutaredoxin"/>
    <property type="match status" value="1"/>
</dbReference>
<dbReference type="InterPro" id="IPR036249">
    <property type="entry name" value="Thioredoxin-like_sf"/>
</dbReference>
<reference evidence="2 3" key="1">
    <citation type="submission" date="2024-02" db="EMBL/GenBank/DDBJ databases">
        <authorList>
            <person name="Vignale AGUSTIN F."/>
            <person name="Sosa J E."/>
            <person name="Modenutti C."/>
        </authorList>
    </citation>
    <scope>NUCLEOTIDE SEQUENCE [LARGE SCALE GENOMIC DNA]</scope>
</reference>
<dbReference type="SUPFAM" id="SSF52833">
    <property type="entry name" value="Thioredoxin-like"/>
    <property type="match status" value="1"/>
</dbReference>
<dbReference type="PANTHER" id="PTHR10438:SF392">
    <property type="entry name" value="THIOREDOXIN-LIKE PROTEIN CXXS1"/>
    <property type="match status" value="1"/>
</dbReference>
<protein>
    <recommendedName>
        <fullName evidence="1">Thioredoxin domain-containing protein</fullName>
    </recommendedName>
</protein>
<comment type="caution">
    <text evidence="2">The sequence shown here is derived from an EMBL/GenBank/DDBJ whole genome shotgun (WGS) entry which is preliminary data.</text>
</comment>
<dbReference type="EMBL" id="CAUOFW020002014">
    <property type="protein sequence ID" value="CAK9150296.1"/>
    <property type="molecule type" value="Genomic_DNA"/>
</dbReference>
<dbReference type="Proteomes" id="UP001642360">
    <property type="component" value="Unassembled WGS sequence"/>
</dbReference>
<evidence type="ECO:0000313" key="2">
    <source>
        <dbReference type="EMBL" id="CAK9150296.1"/>
    </source>
</evidence>
<feature type="domain" description="Thioredoxin" evidence="1">
    <location>
        <begin position="6"/>
        <end position="118"/>
    </location>
</feature>
<gene>
    <name evidence="2" type="ORF">ILEXP_LOCUS18435</name>
</gene>
<dbReference type="AlphaFoldDB" id="A0ABC8S215"/>
<evidence type="ECO:0000313" key="3">
    <source>
        <dbReference type="Proteomes" id="UP001642360"/>
    </source>
</evidence>
<organism evidence="2 3">
    <name type="scientific">Ilex paraguariensis</name>
    <name type="common">yerba mate</name>
    <dbReference type="NCBI Taxonomy" id="185542"/>
    <lineage>
        <taxon>Eukaryota</taxon>
        <taxon>Viridiplantae</taxon>
        <taxon>Streptophyta</taxon>
        <taxon>Embryophyta</taxon>
        <taxon>Tracheophyta</taxon>
        <taxon>Spermatophyta</taxon>
        <taxon>Magnoliopsida</taxon>
        <taxon>eudicotyledons</taxon>
        <taxon>Gunneridae</taxon>
        <taxon>Pentapetalae</taxon>
        <taxon>asterids</taxon>
        <taxon>campanulids</taxon>
        <taxon>Aquifoliales</taxon>
        <taxon>Aquifoliaceae</taxon>
        <taxon>Ilex</taxon>
    </lineage>
</organism>
<dbReference type="InterPro" id="IPR013766">
    <property type="entry name" value="Thioredoxin_domain"/>
</dbReference>
<dbReference type="InterPro" id="IPR050620">
    <property type="entry name" value="Thioredoxin_H-type-like"/>
</dbReference>
<evidence type="ECO:0000259" key="1">
    <source>
        <dbReference type="PROSITE" id="PS51352"/>
    </source>
</evidence>
<dbReference type="CDD" id="cd02947">
    <property type="entry name" value="TRX_family"/>
    <property type="match status" value="1"/>
</dbReference>
<dbReference type="Pfam" id="PF00085">
    <property type="entry name" value="Thioredoxin"/>
    <property type="match status" value="1"/>
</dbReference>
<dbReference type="PANTHER" id="PTHR10438">
    <property type="entry name" value="THIOREDOXIN"/>
    <property type="match status" value="1"/>
</dbReference>
<name>A0ABC8S215_9AQUA</name>
<proteinExistence type="predicted"/>
<dbReference type="PROSITE" id="PS51352">
    <property type="entry name" value="THIOREDOXIN_2"/>
    <property type="match status" value="1"/>
</dbReference>